<sequence length="112" mass="12120">MYNDLATRLVLVPGDGGYPRSVVVGFFSGGGSLLRFTIAGSSFREGETHLSPPSPAFGHGEWRLAKLRAAVFGSLSLFWVIFSFLFGFWVVLVVVLAFAVVFVSSGKAFRGR</sequence>
<name>A0ABQ7L9T7_BRACM</name>
<keyword evidence="1" id="KW-0812">Transmembrane</keyword>
<keyword evidence="1" id="KW-0472">Membrane</keyword>
<gene>
    <name evidence="2" type="primary">A09g504150.1_BraROA</name>
    <name evidence="2" type="ORF">IGI04_034795</name>
</gene>
<feature type="transmembrane region" description="Helical" evidence="1">
    <location>
        <begin position="77"/>
        <end position="103"/>
    </location>
</feature>
<comment type="caution">
    <text evidence="2">The sequence shown here is derived from an EMBL/GenBank/DDBJ whole genome shotgun (WGS) entry which is preliminary data.</text>
</comment>
<accession>A0ABQ7L9T7</accession>
<reference evidence="2 3" key="1">
    <citation type="submission" date="2021-03" db="EMBL/GenBank/DDBJ databases">
        <authorList>
            <person name="King G.J."/>
            <person name="Bancroft I."/>
            <person name="Baten A."/>
            <person name="Bloomfield J."/>
            <person name="Borpatragohain P."/>
            <person name="He Z."/>
            <person name="Irish N."/>
            <person name="Irwin J."/>
            <person name="Liu K."/>
            <person name="Mauleon R.P."/>
            <person name="Moore J."/>
            <person name="Morris R."/>
            <person name="Ostergaard L."/>
            <person name="Wang B."/>
            <person name="Wells R."/>
        </authorList>
    </citation>
    <scope>NUCLEOTIDE SEQUENCE [LARGE SCALE GENOMIC DNA]</scope>
    <source>
        <strain evidence="2">R-o-18</strain>
        <tissue evidence="2">Leaf</tissue>
    </source>
</reference>
<evidence type="ECO:0000313" key="2">
    <source>
        <dbReference type="EMBL" id="KAG5383325.1"/>
    </source>
</evidence>
<keyword evidence="3" id="KW-1185">Reference proteome</keyword>
<evidence type="ECO:0008006" key="4">
    <source>
        <dbReference type="Google" id="ProtNLM"/>
    </source>
</evidence>
<evidence type="ECO:0000313" key="3">
    <source>
        <dbReference type="Proteomes" id="UP000823674"/>
    </source>
</evidence>
<dbReference type="EMBL" id="JADBGQ010000008">
    <property type="protein sequence ID" value="KAG5383325.1"/>
    <property type="molecule type" value="Genomic_DNA"/>
</dbReference>
<proteinExistence type="predicted"/>
<dbReference type="Proteomes" id="UP000823674">
    <property type="component" value="Chromosome A09"/>
</dbReference>
<protein>
    <recommendedName>
        <fullName evidence="4">Transmembrane protein</fullName>
    </recommendedName>
</protein>
<organism evidence="2 3">
    <name type="scientific">Brassica rapa subsp. trilocularis</name>
    <dbReference type="NCBI Taxonomy" id="1813537"/>
    <lineage>
        <taxon>Eukaryota</taxon>
        <taxon>Viridiplantae</taxon>
        <taxon>Streptophyta</taxon>
        <taxon>Embryophyta</taxon>
        <taxon>Tracheophyta</taxon>
        <taxon>Spermatophyta</taxon>
        <taxon>Magnoliopsida</taxon>
        <taxon>eudicotyledons</taxon>
        <taxon>Gunneridae</taxon>
        <taxon>Pentapetalae</taxon>
        <taxon>rosids</taxon>
        <taxon>malvids</taxon>
        <taxon>Brassicales</taxon>
        <taxon>Brassicaceae</taxon>
        <taxon>Brassiceae</taxon>
        <taxon>Brassica</taxon>
    </lineage>
</organism>
<evidence type="ECO:0000256" key="1">
    <source>
        <dbReference type="SAM" id="Phobius"/>
    </source>
</evidence>
<keyword evidence="1" id="KW-1133">Transmembrane helix</keyword>